<evidence type="ECO:0000313" key="3">
    <source>
        <dbReference type="Proteomes" id="UP000050761"/>
    </source>
</evidence>
<feature type="compositionally biased region" description="Acidic residues" evidence="1">
    <location>
        <begin position="88"/>
        <end position="111"/>
    </location>
</feature>
<feature type="compositionally biased region" description="Basic residues" evidence="1">
    <location>
        <begin position="116"/>
        <end position="131"/>
    </location>
</feature>
<feature type="region of interest" description="Disordered" evidence="1">
    <location>
        <begin position="61"/>
        <end position="162"/>
    </location>
</feature>
<name>A0A3P8BE56_HELPZ</name>
<organism evidence="2">
    <name type="scientific">Heligmosomoides polygyrus</name>
    <name type="common">Parasitic roundworm</name>
    <dbReference type="NCBI Taxonomy" id="6339"/>
    <lineage>
        <taxon>Eukaryota</taxon>
        <taxon>Metazoa</taxon>
        <taxon>Ecdysozoa</taxon>
        <taxon>Nematoda</taxon>
        <taxon>Chromadorea</taxon>
        <taxon>Rhabditida</taxon>
        <taxon>Rhabditina</taxon>
        <taxon>Rhabditomorpha</taxon>
        <taxon>Strongyloidea</taxon>
        <taxon>Heligmosomidae</taxon>
        <taxon>Heligmosomoides</taxon>
    </lineage>
</organism>
<dbReference type="Proteomes" id="UP000050761">
    <property type="component" value="Unassembled WGS sequence"/>
</dbReference>
<sequence>MTLFGCLVNQLEEDLLRTILYTNNILRRSWRKEVLIGDCYNEDVFVDVLLGKTALMVQSVASLPGRQKEQEGDWSGGQKKREKKEKEEVDEEEEEEKEDEGAEGEENEEEDSMRRSPIRGKVPLRLKKRKASLTPIDHTGTAGTDEEEENEVKEAEEGQEVE</sequence>
<proteinExistence type="predicted"/>
<accession>A0A3P8BE56</accession>
<evidence type="ECO:0000313" key="2">
    <source>
        <dbReference type="EMBL" id="VDO74738.1"/>
    </source>
</evidence>
<gene>
    <name evidence="2" type="ORF">HPBE_LOCUS8066</name>
</gene>
<protein>
    <submittedName>
        <fullName evidence="4">Prothymosin alpha-like</fullName>
    </submittedName>
</protein>
<reference evidence="4" key="2">
    <citation type="submission" date="2019-09" db="UniProtKB">
        <authorList>
            <consortium name="WormBaseParasite"/>
        </authorList>
    </citation>
    <scope>IDENTIFICATION</scope>
</reference>
<evidence type="ECO:0000313" key="4">
    <source>
        <dbReference type="WBParaSite" id="HPBE_0000806501-mRNA-1"/>
    </source>
</evidence>
<dbReference type="WBParaSite" id="HPBE_0000806501-mRNA-1">
    <property type="protein sequence ID" value="HPBE_0000806501-mRNA-1"/>
    <property type="gene ID" value="HPBE_0000806501"/>
</dbReference>
<reference evidence="2 3" key="1">
    <citation type="submission" date="2018-11" db="EMBL/GenBank/DDBJ databases">
        <authorList>
            <consortium name="Pathogen Informatics"/>
        </authorList>
    </citation>
    <scope>NUCLEOTIDE SEQUENCE [LARGE SCALE GENOMIC DNA]</scope>
</reference>
<evidence type="ECO:0000256" key="1">
    <source>
        <dbReference type="SAM" id="MobiDB-lite"/>
    </source>
</evidence>
<dbReference type="EMBL" id="UZAH01026046">
    <property type="protein sequence ID" value="VDO74738.1"/>
    <property type="molecule type" value="Genomic_DNA"/>
</dbReference>
<keyword evidence="3" id="KW-1185">Reference proteome</keyword>
<dbReference type="AlphaFoldDB" id="A0A3P8BE56"/>